<evidence type="ECO:0000256" key="4">
    <source>
        <dbReference type="ARBA" id="ARBA00022989"/>
    </source>
</evidence>
<feature type="transmembrane region" description="Helical" evidence="6">
    <location>
        <begin position="194"/>
        <end position="213"/>
    </location>
</feature>
<feature type="transmembrane region" description="Helical" evidence="6">
    <location>
        <begin position="294"/>
        <end position="314"/>
    </location>
</feature>
<reference evidence="8" key="1">
    <citation type="submission" date="2019-11" db="EMBL/GenBank/DDBJ databases">
        <title>Spread of Macrolides and rifampicin resistant Rhodococcus equi in clinical isolates in the USA.</title>
        <authorList>
            <person name="Alvarez-Narvaez S."/>
            <person name="Huber L."/>
            <person name="Cohen N.D."/>
            <person name="Slovis N."/>
            <person name="Greiter M."/>
            <person name="Giguere S."/>
            <person name="Hart K."/>
        </authorList>
    </citation>
    <scope>NUCLEOTIDE SEQUENCE</scope>
    <source>
        <strain evidence="8">Lh_38</strain>
        <strain evidence="9">Lh_5</strain>
    </source>
</reference>
<keyword evidence="2" id="KW-0813">Transport</keyword>
<evidence type="ECO:0000313" key="9">
    <source>
        <dbReference type="EMBL" id="MBM4713111.1"/>
    </source>
</evidence>
<proteinExistence type="predicted"/>
<dbReference type="GeneID" id="57577092"/>
<evidence type="ECO:0000256" key="2">
    <source>
        <dbReference type="ARBA" id="ARBA00022448"/>
    </source>
</evidence>
<keyword evidence="5 6" id="KW-0472">Membrane</keyword>
<dbReference type="AlphaFoldDB" id="A0AAE4ZB70"/>
<evidence type="ECO:0000256" key="3">
    <source>
        <dbReference type="ARBA" id="ARBA00022692"/>
    </source>
</evidence>
<comment type="caution">
    <text evidence="10">The sequence shown here is derived from an EMBL/GenBank/DDBJ whole genome shotgun (WGS) entry which is preliminary data.</text>
</comment>
<dbReference type="InterPro" id="IPR020846">
    <property type="entry name" value="MFS_dom"/>
</dbReference>
<dbReference type="Gene3D" id="1.20.1250.20">
    <property type="entry name" value="MFS general substrate transporter like domains"/>
    <property type="match status" value="1"/>
</dbReference>
<gene>
    <name evidence="8" type="ORF">GS453_02475</name>
    <name evidence="10" type="ORF">GS505_00435</name>
    <name evidence="9" type="ORF">GS551_02670</name>
</gene>
<sequence>MCTVHILPIFSFCSFFRGVSLSTPVASSTVKTTPSVSGNAIVAILGFCGIVVSLMQTLVVPIIPQLPHLISASPADASWAVTATLLAAAVVTPISGRLGDMFGKKKVLVISLGLVVAGSVVCAFADSLIPLIVGRSLQGASVGVIPLGISILRDELPPRKVAGAMAIVSATLGVGGAIGLPIAAAVAQVADWHVLFWMSAGLGLVCAALAAAVIPESSVRNPGRFDFVGAIGLSAALILFLLPITKGGTWGWSDPLTLGLLAGSLVLFLAWGFLQLRTARPLVDLRVSARPHVLFTNLASIAIGFSMYGNSLTLPQLLMAPESTGYGLGLSMVTAGLALAPGGMVMMALSPVSAKISAWRGPRFTLMVGSVVVGLGYTFVYFLSSSVWMIVVGGMIIGAGVGLSYSSMPALIIGAVPVSETAAANGLNSLMRSIGTSSAAAVISVVLASMTVTLGTATIPSFDAFRATFVIAIVAALVSLAFAFLIPKARPAAAGTQHP</sequence>
<keyword evidence="3 6" id="KW-0812">Transmembrane</keyword>
<feature type="transmembrane region" description="Helical" evidence="6">
    <location>
        <begin position="256"/>
        <end position="274"/>
    </location>
</feature>
<feature type="transmembrane region" description="Helical" evidence="6">
    <location>
        <begin position="77"/>
        <end position="95"/>
    </location>
</feature>
<dbReference type="PROSITE" id="PS50850">
    <property type="entry name" value="MFS"/>
    <property type="match status" value="1"/>
</dbReference>
<feature type="transmembrane region" description="Helical" evidence="6">
    <location>
        <begin position="364"/>
        <end position="383"/>
    </location>
</feature>
<feature type="transmembrane region" description="Helical" evidence="6">
    <location>
        <begin position="326"/>
        <end position="352"/>
    </location>
</feature>
<dbReference type="RefSeq" id="WP_080559270.1">
    <property type="nucleotide sequence ID" value="NZ_AP024181.1"/>
</dbReference>
<dbReference type="Proteomes" id="UP000605618">
    <property type="component" value="Unassembled WGS sequence"/>
</dbReference>
<reference evidence="10" key="2">
    <citation type="journal article" date="2020" name="Environ. Microbiol.">
        <title>The novel and transferable erm(51) gene confers Macrolides, Lincosamides, and Streptogramins B (MLSB) resistance to clonal Rhodococcus equi in the environment.</title>
        <authorList>
            <person name="Huber L."/>
            <person name="Giguere S."/>
            <person name="Slovis N.M."/>
            <person name="Alvarez-Narvaez S."/>
            <person name="Hart K.A."/>
            <person name="Greiter M."/>
            <person name="Morris E.R.A."/>
            <person name="Cohen N.D."/>
        </authorList>
    </citation>
    <scope>NUCLEOTIDE SEQUENCE</scope>
    <source>
        <strain evidence="10">Lh_141_1</strain>
    </source>
</reference>
<evidence type="ECO:0000259" key="7">
    <source>
        <dbReference type="PROSITE" id="PS50850"/>
    </source>
</evidence>
<evidence type="ECO:0000256" key="1">
    <source>
        <dbReference type="ARBA" id="ARBA00004651"/>
    </source>
</evidence>
<protein>
    <submittedName>
        <fullName evidence="10">MFS transporter</fullName>
    </submittedName>
</protein>
<dbReference type="EMBL" id="WUXD01000001">
    <property type="protein sequence ID" value="MBM4625742.1"/>
    <property type="molecule type" value="Genomic_DNA"/>
</dbReference>
<dbReference type="Proteomes" id="UP000738270">
    <property type="component" value="Unassembled WGS sequence"/>
</dbReference>
<evidence type="ECO:0000313" key="8">
    <source>
        <dbReference type="EMBL" id="MBM4625742.1"/>
    </source>
</evidence>
<feature type="transmembrane region" description="Helical" evidence="6">
    <location>
        <begin position="389"/>
        <end position="418"/>
    </location>
</feature>
<feature type="transmembrane region" description="Helical" evidence="6">
    <location>
        <begin position="107"/>
        <end position="126"/>
    </location>
</feature>
<feature type="transmembrane region" description="Helical" evidence="6">
    <location>
        <begin position="164"/>
        <end position="188"/>
    </location>
</feature>
<feature type="transmembrane region" description="Helical" evidence="6">
    <location>
        <begin position="225"/>
        <end position="244"/>
    </location>
</feature>
<dbReference type="GO" id="GO:0005886">
    <property type="term" value="C:plasma membrane"/>
    <property type="evidence" value="ECO:0007669"/>
    <property type="project" value="UniProtKB-SubCell"/>
</dbReference>
<dbReference type="Pfam" id="PF07690">
    <property type="entry name" value="MFS_1"/>
    <property type="match status" value="1"/>
</dbReference>
<feature type="transmembrane region" description="Helical" evidence="6">
    <location>
        <begin position="132"/>
        <end position="152"/>
    </location>
</feature>
<dbReference type="EMBL" id="WUYZ01000001">
    <property type="protein sequence ID" value="NKS24347.1"/>
    <property type="molecule type" value="Genomic_DNA"/>
</dbReference>
<name>A0AAE4ZB70_RHOHA</name>
<evidence type="ECO:0000256" key="5">
    <source>
        <dbReference type="ARBA" id="ARBA00023136"/>
    </source>
</evidence>
<dbReference type="InterPro" id="IPR036259">
    <property type="entry name" value="MFS_trans_sf"/>
</dbReference>
<dbReference type="PANTHER" id="PTHR23501:SF197">
    <property type="entry name" value="COMD"/>
    <property type="match status" value="1"/>
</dbReference>
<dbReference type="CDD" id="cd17504">
    <property type="entry name" value="MFS_MMR_MDR_like"/>
    <property type="match status" value="1"/>
</dbReference>
<feature type="domain" description="Major facilitator superfamily (MFS) profile" evidence="7">
    <location>
        <begin position="41"/>
        <end position="490"/>
    </location>
</feature>
<dbReference type="SUPFAM" id="SSF103473">
    <property type="entry name" value="MFS general substrate transporter"/>
    <property type="match status" value="1"/>
</dbReference>
<dbReference type="EMBL" id="WUYC01000001">
    <property type="protein sequence ID" value="MBM4713111.1"/>
    <property type="molecule type" value="Genomic_DNA"/>
</dbReference>
<dbReference type="PANTHER" id="PTHR23501">
    <property type="entry name" value="MAJOR FACILITATOR SUPERFAMILY"/>
    <property type="match status" value="1"/>
</dbReference>
<comment type="subcellular location">
    <subcellularLocation>
        <location evidence="1">Cell membrane</location>
        <topology evidence="1">Multi-pass membrane protein</topology>
    </subcellularLocation>
</comment>
<keyword evidence="4 6" id="KW-1133">Transmembrane helix</keyword>
<dbReference type="Proteomes" id="UP000706122">
    <property type="component" value="Unassembled WGS sequence"/>
</dbReference>
<evidence type="ECO:0000313" key="10">
    <source>
        <dbReference type="EMBL" id="NKS24347.1"/>
    </source>
</evidence>
<feature type="transmembrane region" description="Helical" evidence="6">
    <location>
        <begin position="439"/>
        <end position="459"/>
    </location>
</feature>
<evidence type="ECO:0000313" key="11">
    <source>
        <dbReference type="Proteomes" id="UP000605618"/>
    </source>
</evidence>
<evidence type="ECO:0000256" key="6">
    <source>
        <dbReference type="SAM" id="Phobius"/>
    </source>
</evidence>
<feature type="transmembrane region" description="Helical" evidence="6">
    <location>
        <begin position="38"/>
        <end position="57"/>
    </location>
</feature>
<organism evidence="10 11">
    <name type="scientific">Rhodococcus hoagii</name>
    <name type="common">Corynebacterium equii</name>
    <dbReference type="NCBI Taxonomy" id="43767"/>
    <lineage>
        <taxon>Bacteria</taxon>
        <taxon>Bacillati</taxon>
        <taxon>Actinomycetota</taxon>
        <taxon>Actinomycetes</taxon>
        <taxon>Mycobacteriales</taxon>
        <taxon>Nocardiaceae</taxon>
        <taxon>Prescottella</taxon>
    </lineage>
</organism>
<feature type="transmembrane region" description="Helical" evidence="6">
    <location>
        <begin position="465"/>
        <end position="486"/>
    </location>
</feature>
<dbReference type="Gene3D" id="1.20.1720.10">
    <property type="entry name" value="Multidrug resistance protein D"/>
    <property type="match status" value="1"/>
</dbReference>
<dbReference type="InterPro" id="IPR011701">
    <property type="entry name" value="MFS"/>
</dbReference>
<accession>A0AAE4ZB70</accession>
<dbReference type="GO" id="GO:0022857">
    <property type="term" value="F:transmembrane transporter activity"/>
    <property type="evidence" value="ECO:0007669"/>
    <property type="project" value="InterPro"/>
</dbReference>